<organism evidence="2 3">
    <name type="scientific">Pseudomonas schmalbachii</name>
    <dbReference type="NCBI Taxonomy" id="2816993"/>
    <lineage>
        <taxon>Bacteria</taxon>
        <taxon>Pseudomonadati</taxon>
        <taxon>Pseudomonadota</taxon>
        <taxon>Gammaproteobacteria</taxon>
        <taxon>Pseudomonadales</taxon>
        <taxon>Pseudomonadaceae</taxon>
        <taxon>Pseudomonas</taxon>
    </lineage>
</organism>
<feature type="domain" description="DUF7822" evidence="1">
    <location>
        <begin position="13"/>
        <end position="149"/>
    </location>
</feature>
<comment type="caution">
    <text evidence="2">The sequence shown here is derived from an EMBL/GenBank/DDBJ whole genome shotgun (WGS) entry which is preliminary data.</text>
</comment>
<dbReference type="Proteomes" id="UP000669060">
    <property type="component" value="Unassembled WGS sequence"/>
</dbReference>
<protein>
    <recommendedName>
        <fullName evidence="1">DUF7822 domain-containing protein</fullName>
    </recommendedName>
</protein>
<accession>A0ABS3TIZ9</accession>
<gene>
    <name evidence="2" type="ORF">JFY56_00095</name>
</gene>
<dbReference type="Pfam" id="PF25135">
    <property type="entry name" value="DUF7822"/>
    <property type="match status" value="1"/>
</dbReference>
<keyword evidence="3" id="KW-1185">Reference proteome</keyword>
<sequence>MANRSYLYSLSNQPESYQDRPETITGLSEWPYNVPLVYYLLLSGNPRLCASLISDGFEDEAPDNKTRLYAITGDFATGYARLERFAKVLRRAAPAESTQLRESITEALGFLASHRERYFLLETIELDLMNTSSETALRAVAEEHLAAARAAGAAVDALSCFDFLAARQLRSAVQSGDDRLAPFKGLSLADDFDHVGVERVMGMGYWDTVLYFSLWNREEFEAQQALAGD</sequence>
<evidence type="ECO:0000259" key="1">
    <source>
        <dbReference type="Pfam" id="PF25135"/>
    </source>
</evidence>
<evidence type="ECO:0000313" key="2">
    <source>
        <dbReference type="EMBL" id="MBO3273622.1"/>
    </source>
</evidence>
<dbReference type="InterPro" id="IPR056724">
    <property type="entry name" value="DUF7822"/>
</dbReference>
<name>A0ABS3TIZ9_9PSED</name>
<reference evidence="2 3" key="1">
    <citation type="submission" date="2020-12" db="EMBL/GenBank/DDBJ databases">
        <title>Pseudomonas schmalbachii sp. nov. isolated from millipede gut.</title>
        <authorList>
            <person name="Shelomi M."/>
        </authorList>
    </citation>
    <scope>NUCLEOTIDE SEQUENCE [LARGE SCALE GENOMIC DNA]</scope>
    <source>
        <strain evidence="2 3">Milli4</strain>
    </source>
</reference>
<proteinExistence type="predicted"/>
<dbReference type="EMBL" id="JAELYA010000001">
    <property type="protein sequence ID" value="MBO3273622.1"/>
    <property type="molecule type" value="Genomic_DNA"/>
</dbReference>
<evidence type="ECO:0000313" key="3">
    <source>
        <dbReference type="Proteomes" id="UP000669060"/>
    </source>
</evidence>
<dbReference type="RefSeq" id="WP_208311458.1">
    <property type="nucleotide sequence ID" value="NZ_JAELYA010000001.1"/>
</dbReference>